<gene>
    <name evidence="1" type="ORF">C8A01DRAFT_50347</name>
</gene>
<evidence type="ECO:0000313" key="2">
    <source>
        <dbReference type="Proteomes" id="UP001303115"/>
    </source>
</evidence>
<dbReference type="Proteomes" id="UP001303115">
    <property type="component" value="Unassembled WGS sequence"/>
</dbReference>
<evidence type="ECO:0000313" key="1">
    <source>
        <dbReference type="EMBL" id="KAK4033006.1"/>
    </source>
</evidence>
<accession>A0AAN6PAZ7</accession>
<proteinExistence type="predicted"/>
<keyword evidence="2" id="KW-1185">Reference proteome</keyword>
<sequence>MESAGTTKQQGMEIWREAWAEEMEQRPPELRRPFPDQSLFNIAEHAGRIIQLLKEEHIPCCVVGTKALCYYGARRLSMTLEFCVPTEQLTAADSLFSTGSASENYTAWRGRHPEAESRLPGSLYHTFPRYRLNHDGPLFDFYLIPSIDWRIDCVPENFEYCAQRGIPYPKLHLFAQSLLERQNRSDLQDLVDGMDLTEEWGEENLNFDGRDGYAQWVADKNEKIRAALPQRVKDEPFNAAMGTVLYELRTGLPADFRQVFTHLVRTKEGRIGPEHPPSYFVTKYRAVGSPDPRTEIRFNV</sequence>
<protein>
    <submittedName>
        <fullName evidence="1">Uncharacterized protein</fullName>
    </submittedName>
</protein>
<name>A0AAN6PAZ7_9PEZI</name>
<reference evidence="2" key="1">
    <citation type="journal article" date="2023" name="Mol. Phylogenet. Evol.">
        <title>Genome-scale phylogeny and comparative genomics of the fungal order Sordariales.</title>
        <authorList>
            <person name="Hensen N."/>
            <person name="Bonometti L."/>
            <person name="Westerberg I."/>
            <person name="Brannstrom I.O."/>
            <person name="Guillou S."/>
            <person name="Cros-Aarteil S."/>
            <person name="Calhoun S."/>
            <person name="Haridas S."/>
            <person name="Kuo A."/>
            <person name="Mondo S."/>
            <person name="Pangilinan J."/>
            <person name="Riley R."/>
            <person name="LaButti K."/>
            <person name="Andreopoulos B."/>
            <person name="Lipzen A."/>
            <person name="Chen C."/>
            <person name="Yan M."/>
            <person name="Daum C."/>
            <person name="Ng V."/>
            <person name="Clum A."/>
            <person name="Steindorff A."/>
            <person name="Ohm R.A."/>
            <person name="Martin F."/>
            <person name="Silar P."/>
            <person name="Natvig D.O."/>
            <person name="Lalanne C."/>
            <person name="Gautier V."/>
            <person name="Ament-Velasquez S.L."/>
            <person name="Kruys A."/>
            <person name="Hutchinson M.I."/>
            <person name="Powell A.J."/>
            <person name="Barry K."/>
            <person name="Miller A.N."/>
            <person name="Grigoriev I.V."/>
            <person name="Debuchy R."/>
            <person name="Gladieux P."/>
            <person name="Hiltunen Thoren M."/>
            <person name="Johannesson H."/>
        </authorList>
    </citation>
    <scope>NUCLEOTIDE SEQUENCE [LARGE SCALE GENOMIC DNA]</scope>
    <source>
        <strain evidence="2">CBS 284.82</strain>
    </source>
</reference>
<dbReference type="AlphaFoldDB" id="A0AAN6PAZ7"/>
<comment type="caution">
    <text evidence="1">The sequence shown here is derived from an EMBL/GenBank/DDBJ whole genome shotgun (WGS) entry which is preliminary data.</text>
</comment>
<dbReference type="EMBL" id="MU854559">
    <property type="protein sequence ID" value="KAK4033006.1"/>
    <property type="molecule type" value="Genomic_DNA"/>
</dbReference>
<organism evidence="1 2">
    <name type="scientific">Parachaetomium inaequale</name>
    <dbReference type="NCBI Taxonomy" id="2588326"/>
    <lineage>
        <taxon>Eukaryota</taxon>
        <taxon>Fungi</taxon>
        <taxon>Dikarya</taxon>
        <taxon>Ascomycota</taxon>
        <taxon>Pezizomycotina</taxon>
        <taxon>Sordariomycetes</taxon>
        <taxon>Sordariomycetidae</taxon>
        <taxon>Sordariales</taxon>
        <taxon>Chaetomiaceae</taxon>
        <taxon>Parachaetomium</taxon>
    </lineage>
</organism>